<evidence type="ECO:0000256" key="6">
    <source>
        <dbReference type="RuleBase" id="RU365095"/>
    </source>
</evidence>
<dbReference type="PANTHER" id="PTHR11054:SF0">
    <property type="entry name" value="6-PHOSPHOGLUCONOLACTONASE"/>
    <property type="match status" value="1"/>
</dbReference>
<dbReference type="InterPro" id="IPR039104">
    <property type="entry name" value="6PGL"/>
</dbReference>
<comment type="function">
    <text evidence="6">Hydrolysis of 6-phosphogluconolactone to 6-phosphogluconate.</text>
</comment>
<dbReference type="GO" id="GO:0017057">
    <property type="term" value="F:6-phosphogluconolactonase activity"/>
    <property type="evidence" value="ECO:0007669"/>
    <property type="project" value="UniProtKB-UniRule"/>
</dbReference>
<evidence type="ECO:0000256" key="2">
    <source>
        <dbReference type="ARBA" id="ARBA00004961"/>
    </source>
</evidence>
<dbReference type="CDD" id="cd01400">
    <property type="entry name" value="6PGL"/>
    <property type="match status" value="1"/>
</dbReference>
<reference evidence="8" key="2">
    <citation type="submission" date="2025-09" db="UniProtKB">
        <authorList>
            <consortium name="Ensembl"/>
        </authorList>
    </citation>
    <scope>IDENTIFICATION</scope>
</reference>
<organism evidence="8 9">
    <name type="scientific">Taeniopygia guttata</name>
    <name type="common">Zebra finch</name>
    <name type="synonym">Poephila guttata</name>
    <dbReference type="NCBI Taxonomy" id="59729"/>
    <lineage>
        <taxon>Eukaryota</taxon>
        <taxon>Metazoa</taxon>
        <taxon>Chordata</taxon>
        <taxon>Craniata</taxon>
        <taxon>Vertebrata</taxon>
        <taxon>Euteleostomi</taxon>
        <taxon>Archelosauria</taxon>
        <taxon>Archosauria</taxon>
        <taxon>Dinosauria</taxon>
        <taxon>Saurischia</taxon>
        <taxon>Theropoda</taxon>
        <taxon>Coelurosauria</taxon>
        <taxon>Aves</taxon>
        <taxon>Neognathae</taxon>
        <taxon>Neoaves</taxon>
        <taxon>Telluraves</taxon>
        <taxon>Australaves</taxon>
        <taxon>Passeriformes</taxon>
        <taxon>Passeroidea</taxon>
        <taxon>Estrildidae</taxon>
        <taxon>Estrildinae</taxon>
        <taxon>Taeniopygia</taxon>
    </lineage>
</organism>
<dbReference type="InterPro" id="IPR037171">
    <property type="entry name" value="NagB/RpiA_transferase-like"/>
</dbReference>
<dbReference type="InParanoid" id="A0A674HMH7"/>
<dbReference type="GeneTree" id="ENSGT00550000075110"/>
<dbReference type="Pfam" id="PF01182">
    <property type="entry name" value="Glucosamine_iso"/>
    <property type="match status" value="1"/>
</dbReference>
<keyword evidence="9" id="KW-1185">Reference proteome</keyword>
<comment type="similarity">
    <text evidence="3 6">Belongs to the glucosamine/galactosamine-6-phosphate isomerase family. 6-phosphogluconolactonase subfamily.</text>
</comment>
<evidence type="ECO:0000256" key="4">
    <source>
        <dbReference type="ARBA" id="ARBA00013198"/>
    </source>
</evidence>
<evidence type="ECO:0000313" key="8">
    <source>
        <dbReference type="Ensembl" id="ENSTGUP00000035832.1"/>
    </source>
</evidence>
<sequence length="255" mass="27238">MAAVSVFPSPAELGAALARSVADAAAEAVASGGRFTLGLSGGSLVALLARELPAALRAAPGAEPSRWLLAFCDERLVPPEHPDSTGGAYRSQLLSQLPRPSPHVLWVTPGLGPEETARDYEGQLRRAFPGEATPRFDLLLLGVGPDGHTCSLFPGHALLQEQNSLISFLEDSPKPPPQRVTMTLPLLNAAKALLVVATGASKAPVIKRILEPPEEQREESESLPAARLRPRSGRLWWLLDQEAAKELRIPLEKCP</sequence>
<dbReference type="InterPro" id="IPR006148">
    <property type="entry name" value="Glc/Gal-6P_isomerase"/>
</dbReference>
<comment type="catalytic activity">
    <reaction evidence="1 6">
        <text>6-phospho-D-glucono-1,5-lactone + H2O = 6-phospho-D-gluconate + H(+)</text>
        <dbReference type="Rhea" id="RHEA:12556"/>
        <dbReference type="ChEBI" id="CHEBI:15377"/>
        <dbReference type="ChEBI" id="CHEBI:15378"/>
        <dbReference type="ChEBI" id="CHEBI:57955"/>
        <dbReference type="ChEBI" id="CHEBI:58759"/>
        <dbReference type="EC" id="3.1.1.31"/>
    </reaction>
</comment>
<dbReference type="UniPathway" id="UPA00115">
    <property type="reaction ID" value="UER00409"/>
</dbReference>
<evidence type="ECO:0000259" key="7">
    <source>
        <dbReference type="Pfam" id="PF01182"/>
    </source>
</evidence>
<dbReference type="Ensembl" id="ENSTGUT00000042203.1">
    <property type="protein sequence ID" value="ENSTGUP00000035832.1"/>
    <property type="gene ID" value="ENSTGUG00000028160.1"/>
</dbReference>
<dbReference type="GO" id="GO:0006098">
    <property type="term" value="P:pentose-phosphate shunt"/>
    <property type="evidence" value="ECO:0007669"/>
    <property type="project" value="UniProtKB-UniPathway"/>
</dbReference>
<protein>
    <recommendedName>
        <fullName evidence="4 6">6-phosphogluconolactonase</fullName>
        <shortName evidence="6">6PGL</shortName>
        <ecNumber evidence="4 6">3.1.1.31</ecNumber>
    </recommendedName>
</protein>
<dbReference type="Gene3D" id="3.40.50.1360">
    <property type="match status" value="1"/>
</dbReference>
<comment type="pathway">
    <text evidence="2 6">Carbohydrate degradation; pentose phosphate pathway; D-ribulose 5-phosphate from D-glucose 6-phosphate (oxidative stage): step 2/3.</text>
</comment>
<dbReference type="GO" id="GO:0005975">
    <property type="term" value="P:carbohydrate metabolic process"/>
    <property type="evidence" value="ECO:0007669"/>
    <property type="project" value="UniProtKB-UniRule"/>
</dbReference>
<evidence type="ECO:0000256" key="1">
    <source>
        <dbReference type="ARBA" id="ARBA00000832"/>
    </source>
</evidence>
<reference evidence="8" key="1">
    <citation type="submission" date="2025-08" db="UniProtKB">
        <authorList>
            <consortium name="Ensembl"/>
        </authorList>
    </citation>
    <scope>IDENTIFICATION</scope>
</reference>
<dbReference type="PANTHER" id="PTHR11054">
    <property type="entry name" value="6-PHOSPHOGLUCONOLACTONASE"/>
    <property type="match status" value="1"/>
</dbReference>
<keyword evidence="5 6" id="KW-0378">Hydrolase</keyword>
<proteinExistence type="inferred from homology"/>
<evidence type="ECO:0000256" key="5">
    <source>
        <dbReference type="ARBA" id="ARBA00022801"/>
    </source>
</evidence>
<dbReference type="AlphaFoldDB" id="A0A674HMH7"/>
<dbReference type="NCBIfam" id="TIGR01198">
    <property type="entry name" value="pgl"/>
    <property type="match status" value="1"/>
</dbReference>
<dbReference type="SUPFAM" id="SSF100950">
    <property type="entry name" value="NagB/RpiA/CoA transferase-like"/>
    <property type="match status" value="1"/>
</dbReference>
<accession>A0A674HMH7</accession>
<name>A0A674HMH7_TAEGU</name>
<dbReference type="FunFam" id="3.40.50.1360:FF:000005">
    <property type="entry name" value="6-phosphogluconolactonase"/>
    <property type="match status" value="1"/>
</dbReference>
<feature type="domain" description="Glucosamine/galactosamine-6-phosphate isomerase" evidence="7">
    <location>
        <begin position="9"/>
        <end position="237"/>
    </location>
</feature>
<evidence type="ECO:0000313" key="9">
    <source>
        <dbReference type="Proteomes" id="UP000007754"/>
    </source>
</evidence>
<dbReference type="InterPro" id="IPR005900">
    <property type="entry name" value="6-phosphogluconolactonase_DevB"/>
</dbReference>
<dbReference type="Proteomes" id="UP000007754">
    <property type="component" value="Unplaced"/>
</dbReference>
<gene>
    <name evidence="8" type="primary">PGLS</name>
</gene>
<evidence type="ECO:0000256" key="3">
    <source>
        <dbReference type="ARBA" id="ARBA00010662"/>
    </source>
</evidence>
<dbReference type="OMA" id="YQLFEFE"/>
<dbReference type="EC" id="3.1.1.31" evidence="4 6"/>